<evidence type="ECO:0000313" key="2">
    <source>
        <dbReference type="EMBL" id="PAA64952.1"/>
    </source>
</evidence>
<keyword evidence="1" id="KW-0472">Membrane</keyword>
<evidence type="ECO:0000256" key="1">
    <source>
        <dbReference type="SAM" id="Phobius"/>
    </source>
</evidence>
<comment type="caution">
    <text evidence="2">The sequence shown here is derived from an EMBL/GenBank/DDBJ whole genome shotgun (WGS) entry which is preliminary data.</text>
</comment>
<feature type="transmembrane region" description="Helical" evidence="1">
    <location>
        <begin position="62"/>
        <end position="85"/>
    </location>
</feature>
<name>A0A267EW62_9PLAT</name>
<reference evidence="2 3" key="1">
    <citation type="submission" date="2017-06" db="EMBL/GenBank/DDBJ databases">
        <title>A platform for efficient transgenesis in Macrostomum lignano, a flatworm model organism for stem cell research.</title>
        <authorList>
            <person name="Berezikov E."/>
        </authorList>
    </citation>
    <scope>NUCLEOTIDE SEQUENCE [LARGE SCALE GENOMIC DNA]</scope>
    <source>
        <strain evidence="2">DV1</strain>
        <tissue evidence="2">Whole organism</tissue>
    </source>
</reference>
<organism evidence="2 3">
    <name type="scientific">Macrostomum lignano</name>
    <dbReference type="NCBI Taxonomy" id="282301"/>
    <lineage>
        <taxon>Eukaryota</taxon>
        <taxon>Metazoa</taxon>
        <taxon>Spiralia</taxon>
        <taxon>Lophotrochozoa</taxon>
        <taxon>Platyhelminthes</taxon>
        <taxon>Rhabditophora</taxon>
        <taxon>Macrostomorpha</taxon>
        <taxon>Macrostomida</taxon>
        <taxon>Macrostomidae</taxon>
        <taxon>Macrostomum</taxon>
    </lineage>
</organism>
<gene>
    <name evidence="2" type="ORF">BOX15_Mlig022788g2</name>
</gene>
<keyword evidence="1" id="KW-0812">Transmembrane</keyword>
<sequence length="120" mass="13126">ALPKACIRYCFNDGVCAQCTGSGLNAVCNRCSCLAPFVGQRCESRGSALLAGGRGDAWHREVAVAVLLLTGLALLLLLGGLLLAWHRHRKQRWQQLDSVTFQHRIFHNEELPGKTEQLSG</sequence>
<accession>A0A267EW62</accession>
<evidence type="ECO:0008006" key="4">
    <source>
        <dbReference type="Google" id="ProtNLM"/>
    </source>
</evidence>
<keyword evidence="1" id="KW-1133">Transmembrane helix</keyword>
<evidence type="ECO:0000313" key="3">
    <source>
        <dbReference type="Proteomes" id="UP000215902"/>
    </source>
</evidence>
<dbReference type="AlphaFoldDB" id="A0A267EW62"/>
<feature type="non-terminal residue" evidence="2">
    <location>
        <position position="1"/>
    </location>
</feature>
<dbReference type="EMBL" id="NIVC01001698">
    <property type="protein sequence ID" value="PAA64952.1"/>
    <property type="molecule type" value="Genomic_DNA"/>
</dbReference>
<protein>
    <recommendedName>
        <fullName evidence="4">EGF-like domain-containing protein</fullName>
    </recommendedName>
</protein>
<proteinExistence type="predicted"/>
<keyword evidence="3" id="KW-1185">Reference proteome</keyword>
<dbReference type="Proteomes" id="UP000215902">
    <property type="component" value="Unassembled WGS sequence"/>
</dbReference>